<gene>
    <name evidence="3" type="ORF">PHPALM_18255</name>
</gene>
<dbReference type="AlphaFoldDB" id="A0A2P4XK92"/>
<keyword evidence="1" id="KW-0175">Coiled coil</keyword>
<organism evidence="3 4">
    <name type="scientific">Phytophthora palmivora</name>
    <dbReference type="NCBI Taxonomy" id="4796"/>
    <lineage>
        <taxon>Eukaryota</taxon>
        <taxon>Sar</taxon>
        <taxon>Stramenopiles</taxon>
        <taxon>Oomycota</taxon>
        <taxon>Peronosporomycetes</taxon>
        <taxon>Peronosporales</taxon>
        <taxon>Peronosporaceae</taxon>
        <taxon>Phytophthora</taxon>
    </lineage>
</organism>
<sequence>MVDDLEEEATELTPITRPVSGDNVPQRTVLYARKGAGSTQNRARRRPVAVPNWFDLPVLLPESNPVAARIQRNIANNTMIESPVRSGNNSGQSITPKVSRLGSREEEEERKVKKMGATVLKSAMRRRQNSRVRKLDGLGHVDRKNRLREKLWKDLSRFGLWPMAGPGDDDDRSVENTVDAIWTQWQNATETLPNDEIQEGSHGYRYDGGDDVLLETGDDGSGVFLTGVPSVSTTPVTPEVEPELSSGMRSVVFADGGAGFNTPEGEDNNEEEELSSNFGFSANRLQAKVQTPGLKRRKRLTDLHHFVGLQLQKRLFKSWDSIEIAFTGSGEMTVSQIVKFLQHSDVQLGNKDAVKVQQILENHVAATLATQEASEEEHYNQRRTKSRAVLSYEGFRQIFHPVDPQEASKWKREFDREKLRQRQEKDIYTKELAALEEKVRQRLANSAKQMIEHLQQFQCDPNDVPWENEQQRLQLRSQFLEVIFSKPTRRRILKLDSRLPHSGSIEAPGEHKTHAIPDKLSVKLILSTLLQKFSRNGHFESVPIP</sequence>
<reference evidence="3 4" key="1">
    <citation type="journal article" date="2017" name="Genome Biol. Evol.">
        <title>Phytophthora megakarya and P. palmivora, closely related causal agents of cacao black pod rot, underwent increases in genome sizes and gene numbers by different mechanisms.</title>
        <authorList>
            <person name="Ali S.S."/>
            <person name="Shao J."/>
            <person name="Lary D.J."/>
            <person name="Kronmiller B."/>
            <person name="Shen D."/>
            <person name="Strem M.D."/>
            <person name="Amoako-Attah I."/>
            <person name="Akrofi A.Y."/>
            <person name="Begoude B.A."/>
            <person name="Ten Hoopen G.M."/>
            <person name="Coulibaly K."/>
            <person name="Kebe B.I."/>
            <person name="Melnick R.L."/>
            <person name="Guiltinan M.J."/>
            <person name="Tyler B.M."/>
            <person name="Meinhardt L.W."/>
            <person name="Bailey B.A."/>
        </authorList>
    </citation>
    <scope>NUCLEOTIDE SEQUENCE [LARGE SCALE GENOMIC DNA]</scope>
    <source>
        <strain evidence="4">sbr112.9</strain>
    </source>
</reference>
<feature type="compositionally biased region" description="Acidic residues" evidence="2">
    <location>
        <begin position="1"/>
        <end position="10"/>
    </location>
</feature>
<dbReference type="OrthoDB" id="118314at2759"/>
<evidence type="ECO:0000256" key="1">
    <source>
        <dbReference type="SAM" id="Coils"/>
    </source>
</evidence>
<evidence type="ECO:0000256" key="2">
    <source>
        <dbReference type="SAM" id="MobiDB-lite"/>
    </source>
</evidence>
<feature type="non-terminal residue" evidence="3">
    <location>
        <position position="545"/>
    </location>
</feature>
<dbReference type="EMBL" id="NCKW01009813">
    <property type="protein sequence ID" value="POM65958.1"/>
    <property type="molecule type" value="Genomic_DNA"/>
</dbReference>
<dbReference type="Proteomes" id="UP000237271">
    <property type="component" value="Unassembled WGS sequence"/>
</dbReference>
<evidence type="ECO:0000313" key="3">
    <source>
        <dbReference type="EMBL" id="POM65958.1"/>
    </source>
</evidence>
<keyword evidence="4" id="KW-1185">Reference proteome</keyword>
<comment type="caution">
    <text evidence="3">The sequence shown here is derived from an EMBL/GenBank/DDBJ whole genome shotgun (WGS) entry which is preliminary data.</text>
</comment>
<evidence type="ECO:0000313" key="4">
    <source>
        <dbReference type="Proteomes" id="UP000237271"/>
    </source>
</evidence>
<name>A0A2P4XK92_9STRA</name>
<proteinExistence type="predicted"/>
<feature type="region of interest" description="Disordered" evidence="2">
    <location>
        <begin position="81"/>
        <end position="115"/>
    </location>
</feature>
<feature type="compositionally biased region" description="Polar residues" evidence="2">
    <location>
        <begin position="81"/>
        <end position="96"/>
    </location>
</feature>
<feature type="region of interest" description="Disordered" evidence="2">
    <location>
        <begin position="1"/>
        <end position="23"/>
    </location>
</feature>
<accession>A0A2P4XK92</accession>
<feature type="coiled-coil region" evidence="1">
    <location>
        <begin position="418"/>
        <end position="445"/>
    </location>
</feature>
<protein>
    <submittedName>
        <fullName evidence="3">Uncharacterized protein</fullName>
    </submittedName>
</protein>